<dbReference type="PANTHER" id="PTHR12899:SF5">
    <property type="entry name" value="RIBOSOMAL L18P_L5E FAMILY PROTEIN"/>
    <property type="match status" value="1"/>
</dbReference>
<dbReference type="PANTHER" id="PTHR12899">
    <property type="entry name" value="39S RIBOSOMAL PROTEIN L18, MITOCHONDRIAL"/>
    <property type="match status" value="1"/>
</dbReference>
<evidence type="ECO:0000313" key="5">
    <source>
        <dbReference type="Proteomes" id="UP001634007"/>
    </source>
</evidence>
<gene>
    <name evidence="4" type="ORF">ACJRO7_011256</name>
</gene>
<comment type="similarity">
    <text evidence="1">Belongs to the universal ribosomal protein uL18 family.</text>
</comment>
<keyword evidence="3" id="KW-0687">Ribonucleoprotein</keyword>
<evidence type="ECO:0000256" key="1">
    <source>
        <dbReference type="ARBA" id="ARBA00007116"/>
    </source>
</evidence>
<evidence type="ECO:0000256" key="3">
    <source>
        <dbReference type="ARBA" id="ARBA00023274"/>
    </source>
</evidence>
<sequence>MLKQDFCTVGTNNVLVHGFLWSWTIWMVKTVACTNQKGMESKNPNKRASFKQRNITYMELFTLDVVISKHFVSTSLTHRVTSKQGTVAGTNSKDIRAVLMSRLDISAFDVCTASYTPRERDKFEGKIRAVVQSLINSGIDTVDT</sequence>
<dbReference type="EMBL" id="JBJKBG010000002">
    <property type="protein sequence ID" value="KAL3750235.1"/>
    <property type="molecule type" value="Genomic_DNA"/>
</dbReference>
<keyword evidence="2" id="KW-0689">Ribosomal protein</keyword>
<accession>A0ABD3LEK0</accession>
<evidence type="ECO:0000313" key="4">
    <source>
        <dbReference type="EMBL" id="KAL3750235.1"/>
    </source>
</evidence>
<dbReference type="Proteomes" id="UP001634007">
    <property type="component" value="Unassembled WGS sequence"/>
</dbReference>
<dbReference type="GO" id="GO:0005840">
    <property type="term" value="C:ribosome"/>
    <property type="evidence" value="ECO:0007669"/>
    <property type="project" value="UniProtKB-KW"/>
</dbReference>
<keyword evidence="5" id="KW-1185">Reference proteome</keyword>
<proteinExistence type="inferred from homology"/>
<dbReference type="GO" id="GO:1990904">
    <property type="term" value="C:ribonucleoprotein complex"/>
    <property type="evidence" value="ECO:0007669"/>
    <property type="project" value="UniProtKB-KW"/>
</dbReference>
<dbReference type="AlphaFoldDB" id="A0ABD3LEK0"/>
<reference evidence="4 5" key="1">
    <citation type="submission" date="2024-11" db="EMBL/GenBank/DDBJ databases">
        <title>Chromosome-level genome assembly of Eucalyptus globulus Labill. provides insights into its genome evolution.</title>
        <authorList>
            <person name="Li X."/>
        </authorList>
    </citation>
    <scope>NUCLEOTIDE SEQUENCE [LARGE SCALE GENOMIC DNA]</scope>
    <source>
        <strain evidence="4">CL2024</strain>
        <tissue evidence="4">Fresh tender leaves</tissue>
    </source>
</reference>
<dbReference type="InterPro" id="IPR005484">
    <property type="entry name" value="Ribosomal_uL18_bac/plant/anim"/>
</dbReference>
<evidence type="ECO:0000256" key="2">
    <source>
        <dbReference type="ARBA" id="ARBA00022980"/>
    </source>
</evidence>
<comment type="caution">
    <text evidence="4">The sequence shown here is derived from an EMBL/GenBank/DDBJ whole genome shotgun (WGS) entry which is preliminary data.</text>
</comment>
<protein>
    <submittedName>
        <fullName evidence="4">Uncharacterized protein</fullName>
    </submittedName>
</protein>
<name>A0ABD3LEK0_EUCGL</name>
<organism evidence="4 5">
    <name type="scientific">Eucalyptus globulus</name>
    <name type="common">Tasmanian blue gum</name>
    <dbReference type="NCBI Taxonomy" id="34317"/>
    <lineage>
        <taxon>Eukaryota</taxon>
        <taxon>Viridiplantae</taxon>
        <taxon>Streptophyta</taxon>
        <taxon>Embryophyta</taxon>
        <taxon>Tracheophyta</taxon>
        <taxon>Spermatophyta</taxon>
        <taxon>Magnoliopsida</taxon>
        <taxon>eudicotyledons</taxon>
        <taxon>Gunneridae</taxon>
        <taxon>Pentapetalae</taxon>
        <taxon>rosids</taxon>
        <taxon>malvids</taxon>
        <taxon>Myrtales</taxon>
        <taxon>Myrtaceae</taxon>
        <taxon>Myrtoideae</taxon>
        <taxon>Eucalypteae</taxon>
        <taxon>Eucalyptus</taxon>
    </lineage>
</organism>